<dbReference type="HOGENOM" id="CLU_2085096_0_0_1"/>
<accession>A0A0D0B6Q2</accession>
<gene>
    <name evidence="2" type="ORF">GYMLUDRAFT_44845</name>
</gene>
<proteinExistence type="predicted"/>
<evidence type="ECO:0000313" key="2">
    <source>
        <dbReference type="EMBL" id="KIK59100.1"/>
    </source>
</evidence>
<protein>
    <submittedName>
        <fullName evidence="2">Unplaced genomic scaffold GYMLUscaffold_33, whole genome shotgun sequence</fullName>
    </submittedName>
</protein>
<evidence type="ECO:0000313" key="3">
    <source>
        <dbReference type="Proteomes" id="UP000053593"/>
    </source>
</evidence>
<sequence length="117" mass="12260">MPSSHPQNGPPATDSYTAATFVASSGKIKDSSFAAGELVAPTGHPLPPPLRHNSTPASVVNHHYKGISLSHGSNPDISSSQFLAGQTVLYEPDNTRRRASTPHASGNSCSLHYPHPP</sequence>
<organism evidence="2 3">
    <name type="scientific">Collybiopsis luxurians FD-317 M1</name>
    <dbReference type="NCBI Taxonomy" id="944289"/>
    <lineage>
        <taxon>Eukaryota</taxon>
        <taxon>Fungi</taxon>
        <taxon>Dikarya</taxon>
        <taxon>Basidiomycota</taxon>
        <taxon>Agaricomycotina</taxon>
        <taxon>Agaricomycetes</taxon>
        <taxon>Agaricomycetidae</taxon>
        <taxon>Agaricales</taxon>
        <taxon>Marasmiineae</taxon>
        <taxon>Omphalotaceae</taxon>
        <taxon>Collybiopsis</taxon>
        <taxon>Collybiopsis luxurians</taxon>
    </lineage>
</organism>
<evidence type="ECO:0000256" key="1">
    <source>
        <dbReference type="SAM" id="MobiDB-lite"/>
    </source>
</evidence>
<dbReference type="AlphaFoldDB" id="A0A0D0B6Q2"/>
<dbReference type="EMBL" id="KN834781">
    <property type="protein sequence ID" value="KIK59100.1"/>
    <property type="molecule type" value="Genomic_DNA"/>
</dbReference>
<dbReference type="Proteomes" id="UP000053593">
    <property type="component" value="Unassembled WGS sequence"/>
</dbReference>
<reference evidence="2 3" key="1">
    <citation type="submission" date="2014-04" db="EMBL/GenBank/DDBJ databases">
        <title>Evolutionary Origins and Diversification of the Mycorrhizal Mutualists.</title>
        <authorList>
            <consortium name="DOE Joint Genome Institute"/>
            <consortium name="Mycorrhizal Genomics Consortium"/>
            <person name="Kohler A."/>
            <person name="Kuo A."/>
            <person name="Nagy L.G."/>
            <person name="Floudas D."/>
            <person name="Copeland A."/>
            <person name="Barry K.W."/>
            <person name="Cichocki N."/>
            <person name="Veneault-Fourrey C."/>
            <person name="LaButti K."/>
            <person name="Lindquist E.A."/>
            <person name="Lipzen A."/>
            <person name="Lundell T."/>
            <person name="Morin E."/>
            <person name="Murat C."/>
            <person name="Riley R."/>
            <person name="Ohm R."/>
            <person name="Sun H."/>
            <person name="Tunlid A."/>
            <person name="Henrissat B."/>
            <person name="Grigoriev I.V."/>
            <person name="Hibbett D.S."/>
            <person name="Martin F."/>
        </authorList>
    </citation>
    <scope>NUCLEOTIDE SEQUENCE [LARGE SCALE GENOMIC DNA]</scope>
    <source>
        <strain evidence="2 3">FD-317 M1</strain>
    </source>
</reference>
<feature type="region of interest" description="Disordered" evidence="1">
    <location>
        <begin position="91"/>
        <end position="117"/>
    </location>
</feature>
<keyword evidence="3" id="KW-1185">Reference proteome</keyword>
<name>A0A0D0B6Q2_9AGAR</name>